<name>A0A8J2PC48_9HEXA</name>
<dbReference type="InterPro" id="IPR039702">
    <property type="entry name" value="FPS1-like"/>
</dbReference>
<dbReference type="EMBL" id="CAJVCH010218336">
    <property type="protein sequence ID" value="CAG7731721.1"/>
    <property type="molecule type" value="Genomic_DNA"/>
</dbReference>
<dbReference type="Pfam" id="PF00348">
    <property type="entry name" value="polyprenyl_synt"/>
    <property type="match status" value="2"/>
</dbReference>
<dbReference type="Proteomes" id="UP000708208">
    <property type="component" value="Unassembled WGS sequence"/>
</dbReference>
<keyword evidence="3" id="KW-0479">Metal-binding</keyword>
<evidence type="ECO:0000313" key="7">
    <source>
        <dbReference type="Proteomes" id="UP000708208"/>
    </source>
</evidence>
<evidence type="ECO:0000256" key="4">
    <source>
        <dbReference type="ARBA" id="ARBA00022842"/>
    </source>
</evidence>
<proteinExistence type="predicted"/>
<sequence length="319" mass="36903">MESSLAYMIKTKNKVLCQKPNMAFSIRRFFSRQVSSRLCQASKKRKIVTLAATEQSSSLILHPQRFQDLLYKRENLITQEEIETWRGCLPQIIQDLVTLPGFLSMPETNIWMEEIIKYNSLHGKGIRAFQVILADKYLCKDSSPQNVQAVNVLAWLIELGQSAACVVDDIMDESETRRDRMYGESRDVRNATRRNFEMYNLDFYKTMMRYKNGYYTFYSPVATVMIKNGLRDSNLLKEVEELALDIGLVYSIQDDFMDCFVDPKLMGKIGTDIEEGKCTWLFVNALEKCSIPQRRVLLDNYGSKDQERVAVEMFGISSL</sequence>
<evidence type="ECO:0000256" key="1">
    <source>
        <dbReference type="ARBA" id="ARBA00001946"/>
    </source>
</evidence>
<keyword evidence="4" id="KW-0460">Magnesium</keyword>
<keyword evidence="7" id="KW-1185">Reference proteome</keyword>
<comment type="caution">
    <text evidence="6">The sequence shown here is derived from an EMBL/GenBank/DDBJ whole genome shotgun (WGS) entry which is preliminary data.</text>
</comment>
<dbReference type="GO" id="GO:0045337">
    <property type="term" value="P:farnesyl diphosphate biosynthetic process"/>
    <property type="evidence" value="ECO:0007669"/>
    <property type="project" value="TreeGrafter"/>
</dbReference>
<dbReference type="GO" id="GO:0004161">
    <property type="term" value="F:dimethylallyltranstransferase activity"/>
    <property type="evidence" value="ECO:0007669"/>
    <property type="project" value="TreeGrafter"/>
</dbReference>
<dbReference type="InterPro" id="IPR000092">
    <property type="entry name" value="Polyprenyl_synt"/>
</dbReference>
<dbReference type="GO" id="GO:0005737">
    <property type="term" value="C:cytoplasm"/>
    <property type="evidence" value="ECO:0007669"/>
    <property type="project" value="TreeGrafter"/>
</dbReference>
<comment type="cofactor">
    <cofactor evidence="1">
        <name>Mg(2+)</name>
        <dbReference type="ChEBI" id="CHEBI:18420"/>
    </cofactor>
</comment>
<organism evidence="6 7">
    <name type="scientific">Allacma fusca</name>
    <dbReference type="NCBI Taxonomy" id="39272"/>
    <lineage>
        <taxon>Eukaryota</taxon>
        <taxon>Metazoa</taxon>
        <taxon>Ecdysozoa</taxon>
        <taxon>Arthropoda</taxon>
        <taxon>Hexapoda</taxon>
        <taxon>Collembola</taxon>
        <taxon>Symphypleona</taxon>
        <taxon>Sminthuridae</taxon>
        <taxon>Allacma</taxon>
    </lineage>
</organism>
<dbReference type="OrthoDB" id="6686732at2759"/>
<dbReference type="PANTHER" id="PTHR11525">
    <property type="entry name" value="FARNESYL-PYROPHOSPHATE SYNTHETASE"/>
    <property type="match status" value="1"/>
</dbReference>
<accession>A0A8J2PC48</accession>
<dbReference type="PANTHER" id="PTHR11525:SF0">
    <property type="entry name" value="FARNESYL PYROPHOSPHATE SYNTHASE"/>
    <property type="match status" value="1"/>
</dbReference>
<evidence type="ECO:0000313" key="6">
    <source>
        <dbReference type="EMBL" id="CAG7731721.1"/>
    </source>
</evidence>
<protein>
    <submittedName>
        <fullName evidence="6">Uncharacterized protein</fullName>
    </submittedName>
</protein>
<evidence type="ECO:0000256" key="3">
    <source>
        <dbReference type="ARBA" id="ARBA00022723"/>
    </source>
</evidence>
<evidence type="ECO:0000256" key="5">
    <source>
        <dbReference type="ARBA" id="ARBA00033740"/>
    </source>
</evidence>
<evidence type="ECO:0000256" key="2">
    <source>
        <dbReference type="ARBA" id="ARBA00022679"/>
    </source>
</evidence>
<reference evidence="6" key="1">
    <citation type="submission" date="2021-06" db="EMBL/GenBank/DDBJ databases">
        <authorList>
            <person name="Hodson N. C."/>
            <person name="Mongue J. A."/>
            <person name="Jaron S. K."/>
        </authorList>
    </citation>
    <scope>NUCLEOTIDE SEQUENCE</scope>
</reference>
<dbReference type="GO" id="GO:0004337">
    <property type="term" value="F:(2E,6E)-farnesyl diphosphate synthase activity"/>
    <property type="evidence" value="ECO:0007669"/>
    <property type="project" value="TreeGrafter"/>
</dbReference>
<comment type="pathway">
    <text evidence="5">Pheromone biosynthesis.</text>
</comment>
<gene>
    <name evidence="6" type="ORF">AFUS01_LOCUS20295</name>
</gene>
<dbReference type="GO" id="GO:0046872">
    <property type="term" value="F:metal ion binding"/>
    <property type="evidence" value="ECO:0007669"/>
    <property type="project" value="UniProtKB-KW"/>
</dbReference>
<keyword evidence="2" id="KW-0808">Transferase</keyword>
<dbReference type="AlphaFoldDB" id="A0A8J2PC48"/>